<accession>A0A6J4MWX7</accession>
<organism evidence="2">
    <name type="scientific">uncultured Nocardioidaceae bacterium</name>
    <dbReference type="NCBI Taxonomy" id="253824"/>
    <lineage>
        <taxon>Bacteria</taxon>
        <taxon>Bacillati</taxon>
        <taxon>Actinomycetota</taxon>
        <taxon>Actinomycetes</taxon>
        <taxon>Propionibacteriales</taxon>
        <taxon>Nocardioidaceae</taxon>
        <taxon>environmental samples</taxon>
    </lineage>
</organism>
<evidence type="ECO:0000313" key="2">
    <source>
        <dbReference type="EMBL" id="CAA9368912.1"/>
    </source>
</evidence>
<reference evidence="2" key="1">
    <citation type="submission" date="2020-02" db="EMBL/GenBank/DDBJ databases">
        <authorList>
            <person name="Meier V. D."/>
        </authorList>
    </citation>
    <scope>NUCLEOTIDE SEQUENCE</scope>
    <source>
        <strain evidence="2">AVDCRST_MAG47</strain>
    </source>
</reference>
<feature type="compositionally biased region" description="Basic and acidic residues" evidence="1">
    <location>
        <begin position="1"/>
        <end position="18"/>
    </location>
</feature>
<feature type="non-terminal residue" evidence="2">
    <location>
        <position position="1"/>
    </location>
</feature>
<feature type="region of interest" description="Disordered" evidence="1">
    <location>
        <begin position="1"/>
        <end position="76"/>
    </location>
</feature>
<protein>
    <submittedName>
        <fullName evidence="2">Uncharacterized protein</fullName>
    </submittedName>
</protein>
<feature type="non-terminal residue" evidence="2">
    <location>
        <position position="76"/>
    </location>
</feature>
<proteinExistence type="predicted"/>
<dbReference type="AlphaFoldDB" id="A0A6J4MWX7"/>
<feature type="compositionally biased region" description="Low complexity" evidence="1">
    <location>
        <begin position="67"/>
        <end position="76"/>
    </location>
</feature>
<sequence length="76" mass="7822">GRAGPHERPRSDLGDRGAARRRRDPLPGHGSQHECPRGIDQCDPGADPGAGRVRGRGTGAADRGRARPLAAAGAPL</sequence>
<dbReference type="EMBL" id="CADCUK010000069">
    <property type="protein sequence ID" value="CAA9368912.1"/>
    <property type="molecule type" value="Genomic_DNA"/>
</dbReference>
<gene>
    <name evidence="2" type="ORF">AVDCRST_MAG47-941</name>
</gene>
<name>A0A6J4MWX7_9ACTN</name>
<evidence type="ECO:0000256" key="1">
    <source>
        <dbReference type="SAM" id="MobiDB-lite"/>
    </source>
</evidence>